<dbReference type="AlphaFoldDB" id="A0A6H2EMX7"/>
<dbReference type="Pfam" id="PF06262">
    <property type="entry name" value="Zincin_1"/>
    <property type="match status" value="1"/>
</dbReference>
<dbReference type="Gene3D" id="3.30.2010.20">
    <property type="match status" value="1"/>
</dbReference>
<dbReference type="KEGG" id="arca:HC352_07860"/>
<proteinExistence type="predicted"/>
<accession>A0A6H2EMX7</accession>
<protein>
    <submittedName>
        <fullName evidence="1">Metallopeptidase family protein</fullName>
    </submittedName>
</protein>
<organism evidence="1 2">
    <name type="scientific">Arcanobacterium buesumense</name>
    <dbReference type="NCBI Taxonomy" id="2722751"/>
    <lineage>
        <taxon>Bacteria</taxon>
        <taxon>Bacillati</taxon>
        <taxon>Actinomycetota</taxon>
        <taxon>Actinomycetes</taxon>
        <taxon>Actinomycetales</taxon>
        <taxon>Actinomycetaceae</taxon>
        <taxon>Arcanobacterium</taxon>
    </lineage>
</organism>
<dbReference type="Proteomes" id="UP000502298">
    <property type="component" value="Chromosome"/>
</dbReference>
<evidence type="ECO:0000313" key="2">
    <source>
        <dbReference type="Proteomes" id="UP000502298"/>
    </source>
</evidence>
<dbReference type="SUPFAM" id="SSF55486">
    <property type="entry name" value="Metalloproteases ('zincins'), catalytic domain"/>
    <property type="match status" value="1"/>
</dbReference>
<dbReference type="InterPro" id="IPR038555">
    <property type="entry name" value="Zincin_1_sf"/>
</dbReference>
<name>A0A6H2EMX7_9ACTO</name>
<dbReference type="RefSeq" id="WP_168918348.1">
    <property type="nucleotide sequence ID" value="NZ_CP050804.1"/>
</dbReference>
<evidence type="ECO:0000313" key="1">
    <source>
        <dbReference type="EMBL" id="QJC22426.1"/>
    </source>
</evidence>
<gene>
    <name evidence="1" type="ORF">HC352_07860</name>
</gene>
<sequence>MVEMSEDEFEGIVADVLDELPQQFIHRLENVVFLVVDQAEPQQGPPDILGLYEGFAQTDGDFGPYAEPNRIFIFRKPLLEMCSSVEEVCAEVKVTVFHEIAHHFGSEEENLMALGWA</sequence>
<dbReference type="CDD" id="cd12952">
    <property type="entry name" value="MMP_ACEL2062"/>
    <property type="match status" value="1"/>
</dbReference>
<keyword evidence="2" id="KW-1185">Reference proteome</keyword>
<dbReference type="EMBL" id="CP050804">
    <property type="protein sequence ID" value="QJC22426.1"/>
    <property type="molecule type" value="Genomic_DNA"/>
</dbReference>
<dbReference type="InterPro" id="IPR010428">
    <property type="entry name" value="Zincin_1"/>
</dbReference>
<reference evidence="1 2" key="1">
    <citation type="submission" date="2020-03" db="EMBL/GenBank/DDBJ databases">
        <title>Complete genome of Arcanobacterium buesumensis sp. nov. strain 2701.</title>
        <authorList>
            <person name="Borowiak M."/>
            <person name="Alssahen M."/>
            <person name="Laemmler C."/>
            <person name="Malorny B."/>
            <person name="Hassan A."/>
            <person name="Prenger-Berninghoff E."/>
            <person name="Ploetz M."/>
            <person name="Abdulmawjood A."/>
        </authorList>
    </citation>
    <scope>NUCLEOTIDE SEQUENCE [LARGE SCALE GENOMIC DNA]</scope>
    <source>
        <strain evidence="1 2">2701</strain>
    </source>
</reference>